<dbReference type="Proteomes" id="UP000694863">
    <property type="component" value="Unplaced"/>
</dbReference>
<evidence type="ECO:0000313" key="1">
    <source>
        <dbReference type="Proteomes" id="UP000694863"/>
    </source>
</evidence>
<protein>
    <submittedName>
        <fullName evidence="2">Coatomer subunit zeta-2</fullName>
    </submittedName>
</protein>
<organism evidence="1 2">
    <name type="scientific">Echinops telfairi</name>
    <name type="common">Lesser hedgehog tenrec</name>
    <dbReference type="NCBI Taxonomy" id="9371"/>
    <lineage>
        <taxon>Eukaryota</taxon>
        <taxon>Metazoa</taxon>
        <taxon>Chordata</taxon>
        <taxon>Craniata</taxon>
        <taxon>Vertebrata</taxon>
        <taxon>Euteleostomi</taxon>
        <taxon>Mammalia</taxon>
        <taxon>Eutheria</taxon>
        <taxon>Afrotheria</taxon>
        <taxon>Tenrecidae</taxon>
        <taxon>Tenrecinae</taxon>
        <taxon>Echinops</taxon>
    </lineage>
</organism>
<dbReference type="RefSeq" id="XP_045155253.1">
    <property type="nucleotide sequence ID" value="XM_045299318.1"/>
</dbReference>
<keyword evidence="1" id="KW-1185">Reference proteome</keyword>
<proteinExistence type="predicted"/>
<reference evidence="2" key="1">
    <citation type="submission" date="2025-08" db="UniProtKB">
        <authorList>
            <consortium name="RefSeq"/>
        </authorList>
    </citation>
    <scope>IDENTIFICATION</scope>
</reference>
<evidence type="ECO:0000313" key="2">
    <source>
        <dbReference type="RefSeq" id="XP_045155253.1"/>
    </source>
</evidence>
<gene>
    <name evidence="2" type="primary">COPZ2</name>
</gene>
<name>A0AC55DU38_ECHTE</name>
<sequence>MRQPLQEKALAVCVNPPRKPYVHLESGGFRGHSCSPPVCQLQEPSLYTVKAVFILDSDGRRLLAKYYDDTFPSTKEQMAFEKNVFSKTSRTDSEIAFWGGMTIVYKSSIDLFLYVVGSSHENELMLMAVLTCLFESLNHILRKNVEKRWLLENMDGAFLVLDEIVDGGVILESDAQQVIQKVNFRADDNSLTEQSVAQVFLPKLILLLWSFLPCR</sequence>
<accession>A0AC55DU38</accession>